<reference evidence="2 3" key="1">
    <citation type="journal article" date="2020" name="Microorganisms">
        <title>Reliable Identification of Environmental Pseudomonas Isolates Using the rpoD Gene.</title>
        <authorList>
            <consortium name="The Broad Institute Genome Sequencing Platform"/>
            <person name="Girard L."/>
            <person name="Lood C."/>
            <person name="Rokni-Zadeh H."/>
            <person name="van Noort V."/>
            <person name="Lavigne R."/>
            <person name="De Mot R."/>
        </authorList>
    </citation>
    <scope>NUCLEOTIDE SEQUENCE [LARGE SCALE GENOMIC DNA]</scope>
    <source>
        <strain evidence="2 3">RW8P3</strain>
    </source>
</reference>
<dbReference type="InterPro" id="IPR016187">
    <property type="entry name" value="CTDL_fold"/>
</dbReference>
<protein>
    <submittedName>
        <fullName evidence="2">Formylglycine-generating enzyme family protein</fullName>
    </submittedName>
</protein>
<sequence length="343" mass="39382">MFERKERCRNRLFPVALLLVLAGCNQTSPVLSQSLAPQHVREIAERIDQRYPQQPAAKRKALLQQVITAIDNMVFVEGGTFEMGDFGWIGEYDPENMCEWPCGVSRDELWFLVPDSDSRPLHTVRLDSFYMAKYHTTVAEDDLFRYFTGLPQYRMELTDEDRRDNLTQSYRIRVPEMFKPDYPARSKLWQEAKDYCLWLGELSGLLVDLPTEAQYEYAARSGGRYVVYSTDTGSVIRGKNVHAKGDIYPVGHFPPNPLGLYEMGENAVSWVDDWYAADYYENSPVENPRGPETGTEKVQRGGTALWTPSASMTMRRINSPMVLLDYYAQNSYRCSIQKSGPLK</sequence>
<dbReference type="InterPro" id="IPR042095">
    <property type="entry name" value="SUMF_sf"/>
</dbReference>
<dbReference type="GO" id="GO:0120147">
    <property type="term" value="F:formylglycine-generating oxidase activity"/>
    <property type="evidence" value="ECO:0007669"/>
    <property type="project" value="TreeGrafter"/>
</dbReference>
<reference evidence="2 3" key="2">
    <citation type="journal article" date="2021" name="Microorganisms">
        <title>The Ever-Expanding Pseudomonas Genus: Description of 43 New Species and Partition of the Pseudomonas putida Group.</title>
        <authorList>
            <person name="Girard L."/>
            <person name="Lood C."/>
            <person name="Hofte M."/>
            <person name="Vandamme P."/>
            <person name="Rokni-Zadeh H."/>
            <person name="van Noort V."/>
            <person name="Lavigne R."/>
            <person name="De Mot R."/>
        </authorList>
    </citation>
    <scope>NUCLEOTIDE SEQUENCE [LARGE SCALE GENOMIC DNA]</scope>
    <source>
        <strain evidence="2 3">RW8P3</strain>
    </source>
</reference>
<dbReference type="EMBL" id="CP077093">
    <property type="protein sequence ID" value="QXI30592.1"/>
    <property type="molecule type" value="Genomic_DNA"/>
</dbReference>
<keyword evidence="3" id="KW-1185">Reference proteome</keyword>
<organism evidence="2 3">
    <name type="scientific">Pseudomonas vanderleydeniana</name>
    <dbReference type="NCBI Taxonomy" id="2745495"/>
    <lineage>
        <taxon>Bacteria</taxon>
        <taxon>Pseudomonadati</taxon>
        <taxon>Pseudomonadota</taxon>
        <taxon>Gammaproteobacteria</taxon>
        <taxon>Pseudomonadales</taxon>
        <taxon>Pseudomonadaceae</taxon>
        <taxon>Pseudomonas</taxon>
    </lineage>
</organism>
<dbReference type="PROSITE" id="PS51257">
    <property type="entry name" value="PROKAR_LIPOPROTEIN"/>
    <property type="match status" value="1"/>
</dbReference>
<dbReference type="PANTHER" id="PTHR23150">
    <property type="entry name" value="SULFATASE MODIFYING FACTOR 1, 2"/>
    <property type="match status" value="1"/>
</dbReference>
<dbReference type="KEGG" id="pvw:HU752_011865"/>
<evidence type="ECO:0000259" key="1">
    <source>
        <dbReference type="Pfam" id="PF03781"/>
    </source>
</evidence>
<feature type="domain" description="Sulfatase-modifying factor enzyme-like" evidence="1">
    <location>
        <begin position="71"/>
        <end position="308"/>
    </location>
</feature>
<dbReference type="InterPro" id="IPR051043">
    <property type="entry name" value="Sulfatase_Mod_Factor_Kinase"/>
</dbReference>
<evidence type="ECO:0000313" key="3">
    <source>
        <dbReference type="Proteomes" id="UP000634530"/>
    </source>
</evidence>
<name>A0A9E6PPI8_9PSED</name>
<accession>A0A9E6PPI8</accession>
<dbReference type="Gene3D" id="3.90.1580.10">
    <property type="entry name" value="paralog of FGE (formylglycine-generating enzyme)"/>
    <property type="match status" value="1"/>
</dbReference>
<dbReference type="InterPro" id="IPR005532">
    <property type="entry name" value="SUMF_dom"/>
</dbReference>
<evidence type="ECO:0000313" key="2">
    <source>
        <dbReference type="EMBL" id="QXI30592.1"/>
    </source>
</evidence>
<dbReference type="Proteomes" id="UP000634530">
    <property type="component" value="Chromosome"/>
</dbReference>
<proteinExistence type="predicted"/>
<dbReference type="RefSeq" id="WP_186680480.1">
    <property type="nucleotide sequence ID" value="NZ_CP077093.1"/>
</dbReference>
<dbReference type="AlphaFoldDB" id="A0A9E6PPI8"/>
<gene>
    <name evidence="2" type="ORF">HU752_011865</name>
</gene>
<dbReference type="PANTHER" id="PTHR23150:SF19">
    <property type="entry name" value="FORMYLGLYCINE-GENERATING ENZYME"/>
    <property type="match status" value="1"/>
</dbReference>
<dbReference type="Pfam" id="PF03781">
    <property type="entry name" value="FGE-sulfatase"/>
    <property type="match status" value="1"/>
</dbReference>
<dbReference type="SUPFAM" id="SSF56436">
    <property type="entry name" value="C-type lectin-like"/>
    <property type="match status" value="1"/>
</dbReference>